<dbReference type="PROSITE" id="PS50865">
    <property type="entry name" value="ZF_MYND_2"/>
    <property type="match status" value="1"/>
</dbReference>
<dbReference type="Proteomes" id="UP001642483">
    <property type="component" value="Unassembled WGS sequence"/>
</dbReference>
<evidence type="ECO:0000256" key="14">
    <source>
        <dbReference type="ARBA" id="ARBA00093680"/>
    </source>
</evidence>
<keyword evidence="9" id="KW-0862">Zinc</keyword>
<evidence type="ECO:0000256" key="9">
    <source>
        <dbReference type="ARBA" id="ARBA00022833"/>
    </source>
</evidence>
<comment type="subcellular location">
    <subcellularLocation>
        <location evidence="2">Cytoplasm</location>
    </subcellularLocation>
    <subcellularLocation>
        <location evidence="1">Nucleus</location>
    </subcellularLocation>
</comment>
<evidence type="ECO:0000313" key="19">
    <source>
        <dbReference type="Proteomes" id="UP001642483"/>
    </source>
</evidence>
<dbReference type="InterPro" id="IPR044421">
    <property type="entry name" value="SMYD4_SET"/>
</dbReference>
<evidence type="ECO:0000256" key="13">
    <source>
        <dbReference type="ARBA" id="ARBA00093635"/>
    </source>
</evidence>
<evidence type="ECO:0000256" key="11">
    <source>
        <dbReference type="ARBA" id="ARBA00048985"/>
    </source>
</evidence>
<evidence type="ECO:0000256" key="5">
    <source>
        <dbReference type="ARBA" id="ARBA00022679"/>
    </source>
</evidence>
<evidence type="ECO:0000256" key="10">
    <source>
        <dbReference type="ARBA" id="ARBA00023242"/>
    </source>
</evidence>
<dbReference type="SMART" id="SM00028">
    <property type="entry name" value="TPR"/>
    <property type="match status" value="5"/>
</dbReference>
<organism evidence="18 19">
    <name type="scientific">Clavelina lepadiformis</name>
    <name type="common">Light-bulb sea squirt</name>
    <name type="synonym">Ascidia lepadiformis</name>
    <dbReference type="NCBI Taxonomy" id="159417"/>
    <lineage>
        <taxon>Eukaryota</taxon>
        <taxon>Metazoa</taxon>
        <taxon>Chordata</taxon>
        <taxon>Tunicata</taxon>
        <taxon>Ascidiacea</taxon>
        <taxon>Aplousobranchia</taxon>
        <taxon>Clavelinidae</taxon>
        <taxon>Clavelina</taxon>
    </lineage>
</organism>
<keyword evidence="10" id="KW-0539">Nucleus</keyword>
<comment type="function">
    <text evidence="12">Protein-lysine N-methyltransferase. Monomethylates PRMT5, modulating its transcriptional activity. May also act as a histone methyltransferase. Plays a critical role in cardiac development. Acts as a key epigenetic regulator of gene expression during cardiac development via its dual activities as a methyltransferase and negative regulator of HDAC1.</text>
</comment>
<evidence type="ECO:0000256" key="15">
    <source>
        <dbReference type="PROSITE-ProRule" id="PRU00134"/>
    </source>
</evidence>
<protein>
    <recommendedName>
        <fullName evidence="13">Protein-lysine N-methyltransferase SMYD4</fullName>
    </recommendedName>
    <alternativeName>
        <fullName evidence="14">SET and MYND domain-containing protein 4</fullName>
    </alternativeName>
</protein>
<dbReference type="CDD" id="cd10536">
    <property type="entry name" value="SET_SMYD4"/>
    <property type="match status" value="1"/>
</dbReference>
<dbReference type="PROSITE" id="PS01360">
    <property type="entry name" value="ZF_MYND_1"/>
    <property type="match status" value="1"/>
</dbReference>
<feature type="domain" description="MYND-type" evidence="17">
    <location>
        <begin position="234"/>
        <end position="274"/>
    </location>
</feature>
<dbReference type="Gene3D" id="2.170.270.10">
    <property type="entry name" value="SET domain"/>
    <property type="match status" value="1"/>
</dbReference>
<evidence type="ECO:0000313" key="18">
    <source>
        <dbReference type="EMBL" id="CAK8677914.1"/>
    </source>
</evidence>
<dbReference type="InterPro" id="IPR001214">
    <property type="entry name" value="SET_dom"/>
</dbReference>
<feature type="region of interest" description="Disordered" evidence="16">
    <location>
        <begin position="341"/>
        <end position="366"/>
    </location>
</feature>
<sequence>MPTAEDNGINKHKSMETYALLKQRGNECFKSNDFKASLEHYTQGIINAPTYCVKESEKGEHVTEYPLAILYSNRSAACFRIKEYEQCILDVDRAFANGEHGHAREIKLLCRLAWAYWHLKQFKRCAGVVDRLLKQQNGKKYKEVDVLKALLERNVDKNDNLYLKSEPIGEEVFEKEYTFDNKQLNGASSNVQLSYEPEKGRFLKTKYGLLPGDGIISEETYCGVLNRKYIGQYCNYCFTECALHGIPCHGCSKALYCNEKCRLKAWNVYHWLECSMWPILQQVDAFAHVALRVILHGAYEFSLKNKNMKESDCEKDAEPYPFLCIAADLHKLYPPVVNKATKNKKKGKIKQQQAATPPPNVNKNGIDPESHVYNGDYWSIYCLQTHANEHLKTVLAKSTLYANYIAKVLNQCFPGRGKKQSNTSKNPPNGCSTKVAETANVIRSTFMRLSFKEMQANCCRHSFFEIEPLKKRVEGVCEQMAVNAPNPSVKQRNLFMSKELPQTFQSIISYLLRHHILQLYTNSQAIFNVIRDNMHKDEEVSTLQQQRIATALFPTTSLLNHSCSANTVITFKGRKTLIRSTRTLNVGDEISHSYGPCISRHCYEDRQEILSKQYFFTCHCDSCLKYEQGDSDERAFLQQFTAYKCKKCEGPAVIMEGSFKNEVIMGKCLNVECETIQDLTEASTRYNNIVHITQVIAQRLYKRQYNEGLGMLKRCLSGMDEILYKNHQSKSNIHDQLAYCYTHLRDYKSAAKHVKESLKTTSMRFGTMSMEAARESFKVATLYFNANMPGEAKVFLNKTIAVYKKILPDNSEEIRKAEQMLATLKAYREQFANYPKSPSFKVE</sequence>
<dbReference type="PANTHER" id="PTHR46165:SF2">
    <property type="entry name" value="SET AND MYND DOMAIN-CONTAINING PROTEIN 4"/>
    <property type="match status" value="1"/>
</dbReference>
<dbReference type="Gene3D" id="1.25.40.10">
    <property type="entry name" value="Tetratricopeptide repeat domain"/>
    <property type="match status" value="2"/>
</dbReference>
<dbReference type="InterPro" id="IPR052097">
    <property type="entry name" value="SET-MYND_domain_protein"/>
</dbReference>
<evidence type="ECO:0000256" key="7">
    <source>
        <dbReference type="ARBA" id="ARBA00022723"/>
    </source>
</evidence>
<dbReference type="InterPro" id="IPR046341">
    <property type="entry name" value="SET_dom_sf"/>
</dbReference>
<keyword evidence="6" id="KW-0949">S-adenosyl-L-methionine</keyword>
<evidence type="ECO:0000256" key="1">
    <source>
        <dbReference type="ARBA" id="ARBA00004123"/>
    </source>
</evidence>
<dbReference type="SUPFAM" id="SSF82199">
    <property type="entry name" value="SET domain"/>
    <property type="match status" value="1"/>
</dbReference>
<dbReference type="SUPFAM" id="SSF144232">
    <property type="entry name" value="HIT/MYND zinc finger-like"/>
    <property type="match status" value="1"/>
</dbReference>
<evidence type="ECO:0000259" key="17">
    <source>
        <dbReference type="PROSITE" id="PS50865"/>
    </source>
</evidence>
<evidence type="ECO:0000256" key="12">
    <source>
        <dbReference type="ARBA" id="ARBA00093423"/>
    </source>
</evidence>
<dbReference type="InterPro" id="IPR002893">
    <property type="entry name" value="Znf_MYND"/>
</dbReference>
<dbReference type="PANTHER" id="PTHR46165">
    <property type="entry name" value="SET AND MYND DOMAIN-CONTAINING PROTEIN 4"/>
    <property type="match status" value="1"/>
</dbReference>
<keyword evidence="19" id="KW-1185">Reference proteome</keyword>
<name>A0ABP0FHG6_CLALP</name>
<dbReference type="Pfam" id="PF00856">
    <property type="entry name" value="SET"/>
    <property type="match status" value="1"/>
</dbReference>
<evidence type="ECO:0000256" key="3">
    <source>
        <dbReference type="ARBA" id="ARBA00022490"/>
    </source>
</evidence>
<dbReference type="InterPro" id="IPR019734">
    <property type="entry name" value="TPR_rpt"/>
</dbReference>
<proteinExistence type="predicted"/>
<keyword evidence="3" id="KW-0963">Cytoplasm</keyword>
<evidence type="ECO:0000256" key="16">
    <source>
        <dbReference type="SAM" id="MobiDB-lite"/>
    </source>
</evidence>
<evidence type="ECO:0000256" key="8">
    <source>
        <dbReference type="ARBA" id="ARBA00022771"/>
    </source>
</evidence>
<gene>
    <name evidence="18" type="ORF">CVLEPA_LOCUS7898</name>
</gene>
<dbReference type="InterPro" id="IPR011990">
    <property type="entry name" value="TPR-like_helical_dom_sf"/>
</dbReference>
<evidence type="ECO:0000256" key="2">
    <source>
        <dbReference type="ARBA" id="ARBA00004496"/>
    </source>
</evidence>
<comment type="catalytic activity">
    <reaction evidence="11">
        <text>L-lysyl-[protein] + S-adenosyl-L-methionine = N(6)-methyl-L-lysyl-[protein] + S-adenosyl-L-homocysteine + H(+)</text>
        <dbReference type="Rhea" id="RHEA:51736"/>
        <dbReference type="Rhea" id="RHEA-COMP:9752"/>
        <dbReference type="Rhea" id="RHEA-COMP:13053"/>
        <dbReference type="ChEBI" id="CHEBI:15378"/>
        <dbReference type="ChEBI" id="CHEBI:29969"/>
        <dbReference type="ChEBI" id="CHEBI:57856"/>
        <dbReference type="ChEBI" id="CHEBI:59789"/>
        <dbReference type="ChEBI" id="CHEBI:61929"/>
    </reaction>
</comment>
<reference evidence="18 19" key="1">
    <citation type="submission" date="2024-02" db="EMBL/GenBank/DDBJ databases">
        <authorList>
            <person name="Daric V."/>
            <person name="Darras S."/>
        </authorList>
    </citation>
    <scope>NUCLEOTIDE SEQUENCE [LARGE SCALE GENOMIC DNA]</scope>
</reference>
<dbReference type="EMBL" id="CAWYQH010000046">
    <property type="protein sequence ID" value="CAK8677914.1"/>
    <property type="molecule type" value="Genomic_DNA"/>
</dbReference>
<comment type="caution">
    <text evidence="18">The sequence shown here is derived from an EMBL/GenBank/DDBJ whole genome shotgun (WGS) entry which is preliminary data.</text>
</comment>
<evidence type="ECO:0000256" key="6">
    <source>
        <dbReference type="ARBA" id="ARBA00022691"/>
    </source>
</evidence>
<keyword evidence="7" id="KW-0479">Metal-binding</keyword>
<keyword evidence="8 15" id="KW-0863">Zinc-finger</keyword>
<evidence type="ECO:0000256" key="4">
    <source>
        <dbReference type="ARBA" id="ARBA00022603"/>
    </source>
</evidence>
<keyword evidence="5" id="KW-0808">Transferase</keyword>
<accession>A0ABP0FHG6</accession>
<dbReference type="SUPFAM" id="SSF48452">
    <property type="entry name" value="TPR-like"/>
    <property type="match status" value="1"/>
</dbReference>
<keyword evidence="4" id="KW-0489">Methyltransferase</keyword>